<dbReference type="PANTHER" id="PTHR11088">
    <property type="entry name" value="TRNA DIMETHYLALLYLTRANSFERASE"/>
    <property type="match status" value="1"/>
</dbReference>
<keyword evidence="15" id="KW-1185">Reference proteome</keyword>
<feature type="binding site" evidence="10">
    <location>
        <begin position="12"/>
        <end position="17"/>
    </location>
    <ligand>
        <name>substrate</name>
    </ligand>
</feature>
<proteinExistence type="inferred from homology"/>
<evidence type="ECO:0000256" key="12">
    <source>
        <dbReference type="RuleBase" id="RU003784"/>
    </source>
</evidence>
<gene>
    <name evidence="10" type="primary">miaA</name>
    <name evidence="14" type="ORF">J2S11_000723</name>
</gene>
<comment type="function">
    <text evidence="2 10 12">Catalyzes the transfer of a dimethylallyl group onto the adenine at position 37 in tRNAs that read codons beginning with uridine, leading to the formation of N6-(dimethylallyl)adenosine (i(6)A).</text>
</comment>
<dbReference type="Gene3D" id="3.40.50.300">
    <property type="entry name" value="P-loop containing nucleotide triphosphate hydrolases"/>
    <property type="match status" value="1"/>
</dbReference>
<accession>A0ABT9VV20</accession>
<dbReference type="InterPro" id="IPR039657">
    <property type="entry name" value="Dimethylallyltransferase"/>
</dbReference>
<evidence type="ECO:0000256" key="11">
    <source>
        <dbReference type="RuleBase" id="RU003783"/>
    </source>
</evidence>
<feature type="site" description="Interaction with substrate tRNA" evidence="10">
    <location>
        <position position="124"/>
    </location>
</feature>
<evidence type="ECO:0000256" key="9">
    <source>
        <dbReference type="ARBA" id="ARBA00049563"/>
    </source>
</evidence>
<evidence type="ECO:0000256" key="6">
    <source>
        <dbReference type="ARBA" id="ARBA00022741"/>
    </source>
</evidence>
<comment type="similarity">
    <text evidence="3 10 13">Belongs to the IPP transferase family.</text>
</comment>
<keyword evidence="5 10" id="KW-0819">tRNA processing</keyword>
<evidence type="ECO:0000256" key="10">
    <source>
        <dbReference type="HAMAP-Rule" id="MF_00185"/>
    </source>
</evidence>
<dbReference type="Proteomes" id="UP001235840">
    <property type="component" value="Unassembled WGS sequence"/>
</dbReference>
<comment type="cofactor">
    <cofactor evidence="1 10">
        <name>Mg(2+)</name>
        <dbReference type="ChEBI" id="CHEBI:18420"/>
    </cofactor>
</comment>
<dbReference type="InterPro" id="IPR027417">
    <property type="entry name" value="P-loop_NTPase"/>
</dbReference>
<dbReference type="EC" id="2.5.1.75" evidence="10"/>
<dbReference type="SUPFAM" id="SSF52540">
    <property type="entry name" value="P-loop containing nucleoside triphosphate hydrolases"/>
    <property type="match status" value="1"/>
</dbReference>
<feature type="site" description="Interaction with substrate tRNA" evidence="10">
    <location>
        <position position="101"/>
    </location>
</feature>
<name>A0ABT9VV20_9BACI</name>
<evidence type="ECO:0000256" key="2">
    <source>
        <dbReference type="ARBA" id="ARBA00003213"/>
    </source>
</evidence>
<evidence type="ECO:0000256" key="3">
    <source>
        <dbReference type="ARBA" id="ARBA00005842"/>
    </source>
</evidence>
<comment type="subunit">
    <text evidence="10">Monomer.</text>
</comment>
<sequence length="312" mass="35670">MKQPLVSIIGPTSVGKTDLSIHIAKRLQGEIISGDSMQVYKGMDIGTAKVTQEEMQEVPHHLIDILEPNESFSVSDFQSLASEKISEICERGKVPILVGGTGLYVQSITHGFSFAENGNNDIIRKKWNDYLEEHGADALYEQIQQRDPEFAKTLHPNNARRVIRALEVLEVTGQSMAQFQGDWQNESPYQLVMLGLTMDREKLYQRINRRVDQMLQDGLIEELQGLLEQGVPLSAQSFQAIGYKEIMPYLKGECTKEEAVDLLKRNTRRFAKRQLTWFRRVSEITWFDVTDLSQWSGTKERITEYVKESLSQ</sequence>
<dbReference type="RefSeq" id="WP_307391004.1">
    <property type="nucleotide sequence ID" value="NZ_BAAADK010000018.1"/>
</dbReference>
<evidence type="ECO:0000256" key="7">
    <source>
        <dbReference type="ARBA" id="ARBA00022840"/>
    </source>
</evidence>
<evidence type="ECO:0000256" key="5">
    <source>
        <dbReference type="ARBA" id="ARBA00022694"/>
    </source>
</evidence>
<keyword evidence="4 10" id="KW-0808">Transferase</keyword>
<comment type="catalytic activity">
    <reaction evidence="9 10 11">
        <text>adenosine(37) in tRNA + dimethylallyl diphosphate = N(6)-dimethylallyladenosine(37) in tRNA + diphosphate</text>
        <dbReference type="Rhea" id="RHEA:26482"/>
        <dbReference type="Rhea" id="RHEA-COMP:10162"/>
        <dbReference type="Rhea" id="RHEA-COMP:10375"/>
        <dbReference type="ChEBI" id="CHEBI:33019"/>
        <dbReference type="ChEBI" id="CHEBI:57623"/>
        <dbReference type="ChEBI" id="CHEBI:74411"/>
        <dbReference type="ChEBI" id="CHEBI:74415"/>
        <dbReference type="EC" id="2.5.1.75"/>
    </reaction>
</comment>
<dbReference type="EMBL" id="JAUSTY010000002">
    <property type="protein sequence ID" value="MDQ0164823.1"/>
    <property type="molecule type" value="Genomic_DNA"/>
</dbReference>
<protein>
    <recommendedName>
        <fullName evidence="10">tRNA dimethylallyltransferase</fullName>
        <ecNumber evidence="10">2.5.1.75</ecNumber>
    </recommendedName>
    <alternativeName>
        <fullName evidence="10">Dimethylallyl diphosphate:tRNA dimethylallyltransferase</fullName>
        <shortName evidence="10">DMAPP:tRNA dimethylallyltransferase</shortName>
        <shortName evidence="10">DMATase</shortName>
    </alternativeName>
    <alternativeName>
        <fullName evidence="10">Isopentenyl-diphosphate:tRNA isopentenyltransferase</fullName>
        <shortName evidence="10">IPP transferase</shortName>
        <shortName evidence="10">IPPT</shortName>
        <shortName evidence="10">IPTase</shortName>
    </alternativeName>
</protein>
<comment type="caution">
    <text evidence="10">Lacks conserved residue(s) required for the propagation of feature annotation.</text>
</comment>
<evidence type="ECO:0000256" key="8">
    <source>
        <dbReference type="ARBA" id="ARBA00022842"/>
    </source>
</evidence>
<feature type="region of interest" description="Interaction with substrate tRNA" evidence="10">
    <location>
        <begin position="35"/>
        <end position="38"/>
    </location>
</feature>
<keyword evidence="6 10" id="KW-0547">Nucleotide-binding</keyword>
<evidence type="ECO:0000256" key="4">
    <source>
        <dbReference type="ARBA" id="ARBA00022679"/>
    </source>
</evidence>
<organism evidence="14 15">
    <name type="scientific">Caldalkalibacillus horti</name>
    <dbReference type="NCBI Taxonomy" id="77523"/>
    <lineage>
        <taxon>Bacteria</taxon>
        <taxon>Bacillati</taxon>
        <taxon>Bacillota</taxon>
        <taxon>Bacilli</taxon>
        <taxon>Bacillales</taxon>
        <taxon>Bacillaceae</taxon>
        <taxon>Caldalkalibacillus</taxon>
    </lineage>
</organism>
<evidence type="ECO:0000256" key="13">
    <source>
        <dbReference type="RuleBase" id="RU003785"/>
    </source>
</evidence>
<evidence type="ECO:0000313" key="14">
    <source>
        <dbReference type="EMBL" id="MDQ0164823.1"/>
    </source>
</evidence>
<feature type="binding site" evidence="10">
    <location>
        <begin position="10"/>
        <end position="17"/>
    </location>
    <ligand>
        <name>ATP</name>
        <dbReference type="ChEBI" id="CHEBI:30616"/>
    </ligand>
</feature>
<dbReference type="InterPro" id="IPR018022">
    <property type="entry name" value="IPT"/>
</dbReference>
<dbReference type="Pfam" id="PF01715">
    <property type="entry name" value="IPPT"/>
    <property type="match status" value="1"/>
</dbReference>
<comment type="caution">
    <text evidence="14">The sequence shown here is derived from an EMBL/GenBank/DDBJ whole genome shotgun (WGS) entry which is preliminary data.</text>
</comment>
<dbReference type="Gene3D" id="1.10.20.140">
    <property type="match status" value="1"/>
</dbReference>
<dbReference type="NCBIfam" id="TIGR00174">
    <property type="entry name" value="miaA"/>
    <property type="match status" value="1"/>
</dbReference>
<reference evidence="14 15" key="1">
    <citation type="submission" date="2023-07" db="EMBL/GenBank/DDBJ databases">
        <title>Genomic Encyclopedia of Type Strains, Phase IV (KMG-IV): sequencing the most valuable type-strain genomes for metagenomic binning, comparative biology and taxonomic classification.</title>
        <authorList>
            <person name="Goeker M."/>
        </authorList>
    </citation>
    <scope>NUCLEOTIDE SEQUENCE [LARGE SCALE GENOMIC DNA]</scope>
    <source>
        <strain evidence="14 15">DSM 12751</strain>
    </source>
</reference>
<dbReference type="HAMAP" id="MF_00185">
    <property type="entry name" value="IPP_trans"/>
    <property type="match status" value="1"/>
</dbReference>
<keyword evidence="8 10" id="KW-0460">Magnesium</keyword>
<dbReference type="GO" id="GO:0052381">
    <property type="term" value="F:tRNA dimethylallyltransferase activity"/>
    <property type="evidence" value="ECO:0007669"/>
    <property type="project" value="UniProtKB-EC"/>
</dbReference>
<keyword evidence="7 10" id="KW-0067">ATP-binding</keyword>
<dbReference type="PANTHER" id="PTHR11088:SF60">
    <property type="entry name" value="TRNA DIMETHYLALLYLTRANSFERASE"/>
    <property type="match status" value="1"/>
</dbReference>
<evidence type="ECO:0000313" key="15">
    <source>
        <dbReference type="Proteomes" id="UP001235840"/>
    </source>
</evidence>
<evidence type="ECO:0000256" key="1">
    <source>
        <dbReference type="ARBA" id="ARBA00001946"/>
    </source>
</evidence>